<organism evidence="3 4">
    <name type="scientific">Tegillarca granosa</name>
    <name type="common">Malaysian cockle</name>
    <name type="synonym">Anadara granosa</name>
    <dbReference type="NCBI Taxonomy" id="220873"/>
    <lineage>
        <taxon>Eukaryota</taxon>
        <taxon>Metazoa</taxon>
        <taxon>Spiralia</taxon>
        <taxon>Lophotrochozoa</taxon>
        <taxon>Mollusca</taxon>
        <taxon>Bivalvia</taxon>
        <taxon>Autobranchia</taxon>
        <taxon>Pteriomorphia</taxon>
        <taxon>Arcoida</taxon>
        <taxon>Arcoidea</taxon>
        <taxon>Arcidae</taxon>
        <taxon>Tegillarca</taxon>
    </lineage>
</organism>
<evidence type="ECO:0000256" key="2">
    <source>
        <dbReference type="SAM" id="MobiDB-lite"/>
    </source>
</evidence>
<proteinExistence type="predicted"/>
<evidence type="ECO:0000313" key="4">
    <source>
        <dbReference type="Proteomes" id="UP001217089"/>
    </source>
</evidence>
<keyword evidence="1" id="KW-0175">Coiled coil</keyword>
<evidence type="ECO:0000313" key="3">
    <source>
        <dbReference type="EMBL" id="KAJ8315092.1"/>
    </source>
</evidence>
<sequence>MMLKKINALEDRCAELGKYGESVQSEKQSKEVELEELKIKLSAFRKEEAAIVREHQSGVSMVEQPIIAETMERCFERPLHSADTQQEVYSDLEASIISTDSQDSGKDDWNSQKDKLEAKINKLKNTVCQNSSIKQERKTTPIKCDQCESLRLEIDNLKDRQEQLMLEGVTRETKCNNCESIHVEMVQLKEALYDAETQIATLVNKICENCNVLHNENTLLHEQLSGLKSDCENCKLLQMEKTNLESVVHQLEEEKSELLNRSLEEDETSQKQQGDLKSENKKLQKLCKAKDTKCKQLDTALKQLQKTLDTIKEESASQEEQMKKC</sequence>
<comment type="caution">
    <text evidence="3">The sequence shown here is derived from an EMBL/GenBank/DDBJ whole genome shotgun (WGS) entry which is preliminary data.</text>
</comment>
<keyword evidence="4" id="KW-1185">Reference proteome</keyword>
<feature type="coiled-coil region" evidence="1">
    <location>
        <begin position="106"/>
        <end position="205"/>
    </location>
</feature>
<feature type="coiled-coil region" evidence="1">
    <location>
        <begin position="294"/>
        <end position="321"/>
    </location>
</feature>
<name>A0ABQ9FF12_TEGGR</name>
<feature type="region of interest" description="Disordered" evidence="2">
    <location>
        <begin position="259"/>
        <end position="279"/>
    </location>
</feature>
<protein>
    <submittedName>
        <fullName evidence="3">Uncharacterized protein</fullName>
    </submittedName>
</protein>
<gene>
    <name evidence="3" type="ORF">KUTeg_007242</name>
</gene>
<evidence type="ECO:0000256" key="1">
    <source>
        <dbReference type="SAM" id="Coils"/>
    </source>
</evidence>
<reference evidence="3 4" key="1">
    <citation type="submission" date="2022-12" db="EMBL/GenBank/DDBJ databases">
        <title>Chromosome-level genome of Tegillarca granosa.</title>
        <authorList>
            <person name="Kim J."/>
        </authorList>
    </citation>
    <scope>NUCLEOTIDE SEQUENCE [LARGE SCALE GENOMIC DNA]</scope>
    <source>
        <strain evidence="3">Teg-2019</strain>
        <tissue evidence="3">Adductor muscle</tissue>
    </source>
</reference>
<accession>A0ABQ9FF12</accession>
<feature type="coiled-coil region" evidence="1">
    <location>
        <begin position="20"/>
        <end position="54"/>
    </location>
</feature>
<dbReference type="EMBL" id="JARBDR010000337">
    <property type="protein sequence ID" value="KAJ8315092.1"/>
    <property type="molecule type" value="Genomic_DNA"/>
</dbReference>
<dbReference type="Proteomes" id="UP001217089">
    <property type="component" value="Unassembled WGS sequence"/>
</dbReference>